<keyword evidence="2 5" id="KW-0812">Transmembrane</keyword>
<dbReference type="SMART" id="SM00327">
    <property type="entry name" value="VWA"/>
    <property type="match status" value="1"/>
</dbReference>
<dbReference type="Pfam" id="PF00092">
    <property type="entry name" value="VWA"/>
    <property type="match status" value="1"/>
</dbReference>
<accession>A0AAD5KEK9</accession>
<evidence type="ECO:0000256" key="5">
    <source>
        <dbReference type="SAM" id="Phobius"/>
    </source>
</evidence>
<dbReference type="Gene3D" id="3.40.50.410">
    <property type="entry name" value="von Willebrand factor, type A domain"/>
    <property type="match status" value="1"/>
</dbReference>
<dbReference type="InterPro" id="IPR002035">
    <property type="entry name" value="VWF_A"/>
</dbReference>
<dbReference type="GO" id="GO:0032991">
    <property type="term" value="C:protein-containing complex"/>
    <property type="evidence" value="ECO:0007669"/>
    <property type="project" value="UniProtKB-ARBA"/>
</dbReference>
<dbReference type="PANTHER" id="PTHR22550">
    <property type="entry name" value="SPORE GERMINATION PROTEIN"/>
    <property type="match status" value="1"/>
</dbReference>
<dbReference type="InterPro" id="IPR036465">
    <property type="entry name" value="vWFA_dom_sf"/>
</dbReference>
<dbReference type="Proteomes" id="UP000820818">
    <property type="component" value="Unassembled WGS sequence"/>
</dbReference>
<comment type="caution">
    <text evidence="7">The sequence shown here is derived from an EMBL/GenBank/DDBJ whole genome shotgun (WGS) entry which is preliminary data.</text>
</comment>
<dbReference type="SUPFAM" id="SSF53300">
    <property type="entry name" value="vWA-like"/>
    <property type="match status" value="1"/>
</dbReference>
<evidence type="ECO:0000313" key="7">
    <source>
        <dbReference type="EMBL" id="KAI9550159.1"/>
    </source>
</evidence>
<evidence type="ECO:0000313" key="8">
    <source>
        <dbReference type="Proteomes" id="UP000820818"/>
    </source>
</evidence>
<dbReference type="AlphaFoldDB" id="A0AAD5KEK9"/>
<keyword evidence="3 5" id="KW-1133">Transmembrane helix</keyword>
<feature type="domain" description="VWFA" evidence="6">
    <location>
        <begin position="182"/>
        <end position="373"/>
    </location>
</feature>
<dbReference type="PROSITE" id="PS50234">
    <property type="entry name" value="VWFA"/>
    <property type="match status" value="1"/>
</dbReference>
<dbReference type="InterPro" id="IPR033881">
    <property type="entry name" value="vWA_BatA_type"/>
</dbReference>
<protein>
    <recommendedName>
        <fullName evidence="6">VWFA domain-containing protein</fullName>
    </recommendedName>
</protein>
<evidence type="ECO:0000256" key="3">
    <source>
        <dbReference type="ARBA" id="ARBA00022989"/>
    </source>
</evidence>
<keyword evidence="4 5" id="KW-0472">Membrane</keyword>
<name>A0AAD5KEK9_9CRUS</name>
<dbReference type="PANTHER" id="PTHR22550:SF5">
    <property type="entry name" value="LEUCINE ZIPPER PROTEIN 4"/>
    <property type="match status" value="1"/>
</dbReference>
<organism evidence="7 8">
    <name type="scientific">Daphnia sinensis</name>
    <dbReference type="NCBI Taxonomy" id="1820382"/>
    <lineage>
        <taxon>Eukaryota</taxon>
        <taxon>Metazoa</taxon>
        <taxon>Ecdysozoa</taxon>
        <taxon>Arthropoda</taxon>
        <taxon>Crustacea</taxon>
        <taxon>Branchiopoda</taxon>
        <taxon>Diplostraca</taxon>
        <taxon>Cladocera</taxon>
        <taxon>Anomopoda</taxon>
        <taxon>Daphniidae</taxon>
        <taxon>Daphnia</taxon>
        <taxon>Daphnia similis group</taxon>
    </lineage>
</organism>
<gene>
    <name evidence="7" type="ORF">GHT06_003531</name>
</gene>
<dbReference type="EMBL" id="WJBH02000178">
    <property type="protein sequence ID" value="KAI9550159.1"/>
    <property type="molecule type" value="Genomic_DNA"/>
</dbReference>
<dbReference type="CDD" id="cd01467">
    <property type="entry name" value="vWA_BatA_type"/>
    <property type="match status" value="1"/>
</dbReference>
<evidence type="ECO:0000256" key="2">
    <source>
        <dbReference type="ARBA" id="ARBA00022692"/>
    </source>
</evidence>
<sequence length="408" mass="46523">MDSTIYFLSNFSLESRVYLTLPVYEIVNYDSITHFPNEAGIQLKLQLDSIPEQPIFRENNIYQPLKKELNWIFVTILVVGILGIFALLYLIFAKRIQAIWRAHKEKRQWIHFERKWITKITQLENTPSTALADEVIGWWKSYMERITGLPIKEWTSSEIIVVALGRPQRSNERVEQYTEGIDIILVMDISESMDLQDFKPNRLESSKQTAIDFINGRFGDRIGMVVFAGEAYSLAPLTNDYELLTDLIKDISFSMMEAKGTAIGSAIASATNRMKDAESASKVLILLSDGESNAGNVDPLFAAQLASALDIKIYTIAVGKDGLVPYGTDFFGRPQMVESYLDETTLREIAKIGNGQFFRAADGGTLQTIFDQINQLEKTEILENRYKETADYYRIYLFWAMMVFSFFG</sequence>
<proteinExistence type="predicted"/>
<dbReference type="InterPro" id="IPR050768">
    <property type="entry name" value="UPF0353/GerABKA_families"/>
</dbReference>
<keyword evidence="8" id="KW-1185">Reference proteome</keyword>
<evidence type="ECO:0000256" key="4">
    <source>
        <dbReference type="ARBA" id="ARBA00023136"/>
    </source>
</evidence>
<reference evidence="7" key="1">
    <citation type="submission" date="2022-05" db="EMBL/GenBank/DDBJ databases">
        <title>A multi-omics perspective on studying reproductive biology in Daphnia sinensis.</title>
        <authorList>
            <person name="Jia J."/>
        </authorList>
    </citation>
    <scope>NUCLEOTIDE SEQUENCE</scope>
    <source>
        <strain evidence="7">WSL</strain>
    </source>
</reference>
<keyword evidence="1" id="KW-1003">Cell membrane</keyword>
<evidence type="ECO:0000256" key="1">
    <source>
        <dbReference type="ARBA" id="ARBA00022475"/>
    </source>
</evidence>
<evidence type="ECO:0000259" key="6">
    <source>
        <dbReference type="PROSITE" id="PS50234"/>
    </source>
</evidence>
<feature type="transmembrane region" description="Helical" evidence="5">
    <location>
        <begin position="71"/>
        <end position="92"/>
    </location>
</feature>